<accession>A0A0E9QMN3</accession>
<dbReference type="EMBL" id="GBXM01091252">
    <property type="protein sequence ID" value="JAH17325.1"/>
    <property type="molecule type" value="Transcribed_RNA"/>
</dbReference>
<dbReference type="EMBL" id="GBXM01091279">
    <property type="protein sequence ID" value="JAH17298.1"/>
    <property type="molecule type" value="Transcribed_RNA"/>
</dbReference>
<reference evidence="1" key="1">
    <citation type="submission" date="2014-11" db="EMBL/GenBank/DDBJ databases">
        <authorList>
            <person name="Amaro Gonzalez C."/>
        </authorList>
    </citation>
    <scope>NUCLEOTIDE SEQUENCE</scope>
</reference>
<sequence>MWADLLHNSTNMLFCKLRFSRLLVWHCGDICLWNLLNVCYEMFI</sequence>
<organism evidence="1">
    <name type="scientific">Anguilla anguilla</name>
    <name type="common">European freshwater eel</name>
    <name type="synonym">Muraena anguilla</name>
    <dbReference type="NCBI Taxonomy" id="7936"/>
    <lineage>
        <taxon>Eukaryota</taxon>
        <taxon>Metazoa</taxon>
        <taxon>Chordata</taxon>
        <taxon>Craniata</taxon>
        <taxon>Vertebrata</taxon>
        <taxon>Euteleostomi</taxon>
        <taxon>Actinopterygii</taxon>
        <taxon>Neopterygii</taxon>
        <taxon>Teleostei</taxon>
        <taxon>Anguilliformes</taxon>
        <taxon>Anguillidae</taxon>
        <taxon>Anguilla</taxon>
    </lineage>
</organism>
<dbReference type="EMBL" id="GBXM01094472">
    <property type="protein sequence ID" value="JAH14105.1"/>
    <property type="molecule type" value="Transcribed_RNA"/>
</dbReference>
<reference evidence="1" key="2">
    <citation type="journal article" date="2015" name="Fish Shellfish Immunol.">
        <title>Early steps in the European eel (Anguilla anguilla)-Vibrio vulnificus interaction in the gills: Role of the RtxA13 toxin.</title>
        <authorList>
            <person name="Callol A."/>
            <person name="Pajuelo D."/>
            <person name="Ebbesson L."/>
            <person name="Teles M."/>
            <person name="MacKenzie S."/>
            <person name="Amaro C."/>
        </authorList>
    </citation>
    <scope>NUCLEOTIDE SEQUENCE</scope>
</reference>
<protein>
    <submittedName>
        <fullName evidence="1">Uncharacterized protein</fullName>
    </submittedName>
</protein>
<proteinExistence type="predicted"/>
<dbReference type="AlphaFoldDB" id="A0A0E9QMN3"/>
<evidence type="ECO:0000313" key="1">
    <source>
        <dbReference type="EMBL" id="JAH17298.1"/>
    </source>
</evidence>
<name>A0A0E9QMN3_ANGAN</name>